<organism evidence="2 3">
    <name type="scientific">Paradevosia shaoguanensis</name>
    <dbReference type="NCBI Taxonomy" id="1335043"/>
    <lineage>
        <taxon>Bacteria</taxon>
        <taxon>Pseudomonadati</taxon>
        <taxon>Pseudomonadota</taxon>
        <taxon>Alphaproteobacteria</taxon>
        <taxon>Hyphomicrobiales</taxon>
        <taxon>Devosiaceae</taxon>
        <taxon>Paradevosia</taxon>
    </lineage>
</organism>
<dbReference type="RefSeq" id="WP_281736796.1">
    <property type="nucleotide sequence ID" value="NZ_JAKETQ010000002.1"/>
</dbReference>
<keyword evidence="3" id="KW-1185">Reference proteome</keyword>
<sequence length="132" mass="14392">MTGIDRHSGAHIDNYTSALQAVEVAFSTAIGERVMRRHFGAGLVELLGRAVTPRLFAAWKILMVIGIDLWEPRFRVRGVYVSASPDALRLGSASVSVEVDWRPRAHLGDFTVEGVRSFSIAFGGPRVQVSVA</sequence>
<dbReference type="InterPro" id="IPR007048">
    <property type="entry name" value="IraD/Gp25-like"/>
</dbReference>
<dbReference type="SUPFAM" id="SSF160719">
    <property type="entry name" value="gpW/gp25-like"/>
    <property type="match status" value="1"/>
</dbReference>
<protein>
    <recommendedName>
        <fullName evidence="1">IraD/Gp25-like domain-containing protein</fullName>
    </recommendedName>
</protein>
<proteinExistence type="predicted"/>
<dbReference type="EMBL" id="JALAZD010000002">
    <property type="protein sequence ID" value="MCI0128709.1"/>
    <property type="molecule type" value="Genomic_DNA"/>
</dbReference>
<gene>
    <name evidence="2" type="ORF">ML536_17900</name>
</gene>
<feature type="domain" description="IraD/Gp25-like" evidence="1">
    <location>
        <begin position="20"/>
        <end position="97"/>
    </location>
</feature>
<dbReference type="Proteomes" id="UP001156140">
    <property type="component" value="Unassembled WGS sequence"/>
</dbReference>
<evidence type="ECO:0000313" key="3">
    <source>
        <dbReference type="Proteomes" id="UP001156140"/>
    </source>
</evidence>
<reference evidence="2" key="1">
    <citation type="submission" date="2022-03" db="EMBL/GenBank/DDBJ databases">
        <title>The complete genome sequence of a Methyloterrigena soli.</title>
        <authorList>
            <person name="Zi Z."/>
        </authorList>
    </citation>
    <scope>NUCLEOTIDE SEQUENCE</scope>
    <source>
        <strain evidence="2">M48</strain>
    </source>
</reference>
<accession>A0AA41QRK1</accession>
<comment type="caution">
    <text evidence="2">The sequence shown here is derived from an EMBL/GenBank/DDBJ whole genome shotgun (WGS) entry which is preliminary data.</text>
</comment>
<evidence type="ECO:0000313" key="2">
    <source>
        <dbReference type="EMBL" id="MCI0128709.1"/>
    </source>
</evidence>
<dbReference type="Pfam" id="PF04965">
    <property type="entry name" value="GPW_gp25"/>
    <property type="match status" value="1"/>
</dbReference>
<name>A0AA41QRK1_9HYPH</name>
<dbReference type="AlphaFoldDB" id="A0AA41QRK1"/>
<evidence type="ECO:0000259" key="1">
    <source>
        <dbReference type="Pfam" id="PF04965"/>
    </source>
</evidence>
<dbReference type="Gene3D" id="3.10.450.40">
    <property type="match status" value="1"/>
</dbReference>